<feature type="region of interest" description="Disordered" evidence="1">
    <location>
        <begin position="67"/>
        <end position="88"/>
    </location>
</feature>
<reference evidence="2" key="1">
    <citation type="journal article" date="2023" name="Nat. Commun.">
        <title>Diploid and tetraploid genomes of Acorus and the evolution of monocots.</title>
        <authorList>
            <person name="Ma L."/>
            <person name="Liu K.W."/>
            <person name="Li Z."/>
            <person name="Hsiao Y.Y."/>
            <person name="Qi Y."/>
            <person name="Fu T."/>
            <person name="Tang G.D."/>
            <person name="Zhang D."/>
            <person name="Sun W.H."/>
            <person name="Liu D.K."/>
            <person name="Li Y."/>
            <person name="Chen G.Z."/>
            <person name="Liu X.D."/>
            <person name="Liao X.Y."/>
            <person name="Jiang Y.T."/>
            <person name="Yu X."/>
            <person name="Hao Y."/>
            <person name="Huang J."/>
            <person name="Zhao X.W."/>
            <person name="Ke S."/>
            <person name="Chen Y.Y."/>
            <person name="Wu W.L."/>
            <person name="Hsu J.L."/>
            <person name="Lin Y.F."/>
            <person name="Huang M.D."/>
            <person name="Li C.Y."/>
            <person name="Huang L."/>
            <person name="Wang Z.W."/>
            <person name="Zhao X."/>
            <person name="Zhong W.Y."/>
            <person name="Peng D.H."/>
            <person name="Ahmad S."/>
            <person name="Lan S."/>
            <person name="Zhang J.S."/>
            <person name="Tsai W.C."/>
            <person name="Van de Peer Y."/>
            <person name="Liu Z.J."/>
        </authorList>
    </citation>
    <scope>NUCLEOTIDE SEQUENCE</scope>
    <source>
        <strain evidence="2">SCP</strain>
    </source>
</reference>
<comment type="caution">
    <text evidence="2">The sequence shown here is derived from an EMBL/GenBank/DDBJ whole genome shotgun (WGS) entry which is preliminary data.</text>
</comment>
<accession>A0AAV9A0L7</accession>
<evidence type="ECO:0000256" key="1">
    <source>
        <dbReference type="SAM" id="MobiDB-lite"/>
    </source>
</evidence>
<proteinExistence type="predicted"/>
<reference evidence="2" key="2">
    <citation type="submission" date="2023-06" db="EMBL/GenBank/DDBJ databases">
        <authorList>
            <person name="Ma L."/>
            <person name="Liu K.-W."/>
            <person name="Li Z."/>
            <person name="Hsiao Y.-Y."/>
            <person name="Qi Y."/>
            <person name="Fu T."/>
            <person name="Tang G."/>
            <person name="Zhang D."/>
            <person name="Sun W.-H."/>
            <person name="Liu D.-K."/>
            <person name="Li Y."/>
            <person name="Chen G.-Z."/>
            <person name="Liu X.-D."/>
            <person name="Liao X.-Y."/>
            <person name="Jiang Y.-T."/>
            <person name="Yu X."/>
            <person name="Hao Y."/>
            <person name="Huang J."/>
            <person name="Zhao X.-W."/>
            <person name="Ke S."/>
            <person name="Chen Y.-Y."/>
            <person name="Wu W.-L."/>
            <person name="Hsu J.-L."/>
            <person name="Lin Y.-F."/>
            <person name="Huang M.-D."/>
            <person name="Li C.-Y."/>
            <person name="Huang L."/>
            <person name="Wang Z.-W."/>
            <person name="Zhao X."/>
            <person name="Zhong W.-Y."/>
            <person name="Peng D.-H."/>
            <person name="Ahmad S."/>
            <person name="Lan S."/>
            <person name="Zhang J.-S."/>
            <person name="Tsai W.-C."/>
            <person name="Van De Peer Y."/>
            <person name="Liu Z.-J."/>
        </authorList>
    </citation>
    <scope>NUCLEOTIDE SEQUENCE</scope>
    <source>
        <strain evidence="2">SCP</strain>
        <tissue evidence="2">Leaves</tissue>
    </source>
</reference>
<evidence type="ECO:0000313" key="2">
    <source>
        <dbReference type="EMBL" id="KAK1257278.1"/>
    </source>
</evidence>
<gene>
    <name evidence="2" type="ORF">QJS04_geneDACA024150</name>
</gene>
<name>A0AAV9A0L7_ACOGR</name>
<dbReference type="Proteomes" id="UP001179952">
    <property type="component" value="Unassembled WGS sequence"/>
</dbReference>
<dbReference type="EMBL" id="JAUJYN010000051">
    <property type="protein sequence ID" value="KAK1257278.1"/>
    <property type="molecule type" value="Genomic_DNA"/>
</dbReference>
<sequence length="88" mass="9536">MKMVSAAEEEIGSSDQGGFDSEGGGRRFKSRLFRQRRRGLRGRLPSFSFTLGLFRIDGAADRSEAEDELEILSGSSTSLQRMTGAGGC</sequence>
<keyword evidence="3" id="KW-1185">Reference proteome</keyword>
<dbReference type="AlphaFoldDB" id="A0AAV9A0L7"/>
<organism evidence="2 3">
    <name type="scientific">Acorus gramineus</name>
    <name type="common">Dwarf sweet flag</name>
    <dbReference type="NCBI Taxonomy" id="55184"/>
    <lineage>
        <taxon>Eukaryota</taxon>
        <taxon>Viridiplantae</taxon>
        <taxon>Streptophyta</taxon>
        <taxon>Embryophyta</taxon>
        <taxon>Tracheophyta</taxon>
        <taxon>Spermatophyta</taxon>
        <taxon>Magnoliopsida</taxon>
        <taxon>Liliopsida</taxon>
        <taxon>Acoraceae</taxon>
        <taxon>Acorus</taxon>
    </lineage>
</organism>
<evidence type="ECO:0000313" key="3">
    <source>
        <dbReference type="Proteomes" id="UP001179952"/>
    </source>
</evidence>
<protein>
    <submittedName>
        <fullName evidence="2">Uncharacterized protein</fullName>
    </submittedName>
</protein>
<feature type="region of interest" description="Disordered" evidence="1">
    <location>
        <begin position="1"/>
        <end position="26"/>
    </location>
</feature>